<gene>
    <name evidence="2" type="ORF">CTI12_AA614450</name>
</gene>
<name>A0A2U1KDR7_ARTAN</name>
<reference evidence="2 3" key="1">
    <citation type="journal article" date="2018" name="Mol. Plant">
        <title>The genome of Artemisia annua provides insight into the evolution of Asteraceae family and artemisinin biosynthesis.</title>
        <authorList>
            <person name="Shen Q."/>
            <person name="Zhang L."/>
            <person name="Liao Z."/>
            <person name="Wang S."/>
            <person name="Yan T."/>
            <person name="Shi P."/>
            <person name="Liu M."/>
            <person name="Fu X."/>
            <person name="Pan Q."/>
            <person name="Wang Y."/>
            <person name="Lv Z."/>
            <person name="Lu X."/>
            <person name="Zhang F."/>
            <person name="Jiang W."/>
            <person name="Ma Y."/>
            <person name="Chen M."/>
            <person name="Hao X."/>
            <person name="Li L."/>
            <person name="Tang Y."/>
            <person name="Lv G."/>
            <person name="Zhou Y."/>
            <person name="Sun X."/>
            <person name="Brodelius P.E."/>
            <person name="Rose J.K.C."/>
            <person name="Tang K."/>
        </authorList>
    </citation>
    <scope>NUCLEOTIDE SEQUENCE [LARGE SCALE GENOMIC DNA]</scope>
    <source>
        <strain evidence="3">cv. Huhao1</strain>
        <tissue evidence="2">Leaf</tissue>
    </source>
</reference>
<dbReference type="EMBL" id="PKPP01021137">
    <property type="protein sequence ID" value="PWA34924.1"/>
    <property type="molecule type" value="Genomic_DNA"/>
</dbReference>
<comment type="caution">
    <text evidence="2">The sequence shown here is derived from an EMBL/GenBank/DDBJ whole genome shotgun (WGS) entry which is preliminary data.</text>
</comment>
<dbReference type="OrthoDB" id="21502at2759"/>
<dbReference type="SUPFAM" id="SSF48239">
    <property type="entry name" value="Terpenoid cyclases/Protein prenyltransferases"/>
    <property type="match status" value="1"/>
</dbReference>
<dbReference type="GO" id="GO:0042300">
    <property type="term" value="F:beta-amyrin synthase activity"/>
    <property type="evidence" value="ECO:0007669"/>
    <property type="project" value="TreeGrafter"/>
</dbReference>
<protein>
    <submittedName>
        <fullName evidence="2">Beta-amyrin synthase</fullName>
    </submittedName>
</protein>
<dbReference type="Gene3D" id="1.50.10.20">
    <property type="match status" value="1"/>
</dbReference>
<accession>A0A2U1KDR7</accession>
<dbReference type="InterPro" id="IPR008930">
    <property type="entry name" value="Terpenoid_cyclase/PrenylTrfase"/>
</dbReference>
<dbReference type="GO" id="GO:0016104">
    <property type="term" value="P:triterpenoid biosynthetic process"/>
    <property type="evidence" value="ECO:0007669"/>
    <property type="project" value="InterPro"/>
</dbReference>
<keyword evidence="1" id="KW-0413">Isomerase</keyword>
<proteinExistence type="predicted"/>
<dbReference type="Proteomes" id="UP000245207">
    <property type="component" value="Unassembled WGS sequence"/>
</dbReference>
<dbReference type="STRING" id="35608.A0A2U1KDR7"/>
<evidence type="ECO:0000313" key="2">
    <source>
        <dbReference type="EMBL" id="PWA34924.1"/>
    </source>
</evidence>
<organism evidence="2 3">
    <name type="scientific">Artemisia annua</name>
    <name type="common">Sweet wormwood</name>
    <dbReference type="NCBI Taxonomy" id="35608"/>
    <lineage>
        <taxon>Eukaryota</taxon>
        <taxon>Viridiplantae</taxon>
        <taxon>Streptophyta</taxon>
        <taxon>Embryophyta</taxon>
        <taxon>Tracheophyta</taxon>
        <taxon>Spermatophyta</taxon>
        <taxon>Magnoliopsida</taxon>
        <taxon>eudicotyledons</taxon>
        <taxon>Gunneridae</taxon>
        <taxon>Pentapetalae</taxon>
        <taxon>asterids</taxon>
        <taxon>campanulids</taxon>
        <taxon>Asterales</taxon>
        <taxon>Asteraceae</taxon>
        <taxon>Asteroideae</taxon>
        <taxon>Anthemideae</taxon>
        <taxon>Artemisiinae</taxon>
        <taxon>Artemisia</taxon>
    </lineage>
</organism>
<evidence type="ECO:0000313" key="3">
    <source>
        <dbReference type="Proteomes" id="UP000245207"/>
    </source>
</evidence>
<dbReference type="InterPro" id="IPR018333">
    <property type="entry name" value="Squalene_cyclase"/>
</dbReference>
<dbReference type="PANTHER" id="PTHR11764">
    <property type="entry name" value="TERPENE CYCLASE/MUTASE FAMILY MEMBER"/>
    <property type="match status" value="1"/>
</dbReference>
<dbReference type="GO" id="GO:0005811">
    <property type="term" value="C:lipid droplet"/>
    <property type="evidence" value="ECO:0007669"/>
    <property type="project" value="InterPro"/>
</dbReference>
<sequence length="283" mass="32008">MKNLLKPNRNHDGEPGKQLVCFRLCSVPVLIALVARDAELWDVGLAIQALLATDLTDQIGSTLMKGHEFIKASQVKYNPSDDFKSMHRHISKGSLTFSDQDHGWQVSDCVAEALNCCLLFATMPSEIVGEKMKPVQLNDVVKQRKTSLGLLLPYQRSDFEGIFRETDGLPVMTRLLDPLLEILFISSFIDLPSLVCQETSDWNSMSSDDTGGQVCHQCRRFYTQHAYMIPLGVGIAMVPFSSTFSRELRFDWNNVFYVGICTHPLSDMNLIDMSRRKELESYF</sequence>
<dbReference type="PANTHER" id="PTHR11764:SF58">
    <property type="entry name" value="BETA-AMYRIN SYNTHASE-RELATED"/>
    <property type="match status" value="1"/>
</dbReference>
<keyword evidence="3" id="KW-1185">Reference proteome</keyword>
<evidence type="ECO:0000256" key="1">
    <source>
        <dbReference type="ARBA" id="ARBA00023235"/>
    </source>
</evidence>
<dbReference type="AlphaFoldDB" id="A0A2U1KDR7"/>